<dbReference type="EMBL" id="FXZB01000009">
    <property type="protein sequence ID" value="SMX76619.1"/>
    <property type="molecule type" value="Genomic_DNA"/>
</dbReference>
<dbReference type="InterPro" id="IPR020845">
    <property type="entry name" value="AMP-binding_CS"/>
</dbReference>
<keyword evidence="6" id="KW-1185">Reference proteome</keyword>
<organism evidence="3 5">
    <name type="scientific">Brevibacterium aurantiacum</name>
    <dbReference type="NCBI Taxonomy" id="273384"/>
    <lineage>
        <taxon>Bacteria</taxon>
        <taxon>Bacillati</taxon>
        <taxon>Actinomycetota</taxon>
        <taxon>Actinomycetes</taxon>
        <taxon>Micrococcales</taxon>
        <taxon>Brevibacteriaceae</taxon>
        <taxon>Brevibacterium</taxon>
    </lineage>
</organism>
<gene>
    <name evidence="4" type="ORF">BAUR9175_01522</name>
    <name evidence="3" type="ORF">BAUR920_00911</name>
</gene>
<dbReference type="PANTHER" id="PTHR43767">
    <property type="entry name" value="LONG-CHAIN-FATTY-ACID--COA LIGASE"/>
    <property type="match status" value="1"/>
</dbReference>
<dbReference type="InterPro" id="IPR025110">
    <property type="entry name" value="AMP-bd_C"/>
</dbReference>
<reference evidence="3" key="2">
    <citation type="submission" date="2017-03" db="EMBL/GenBank/DDBJ databases">
        <authorList>
            <person name="Afonso C.L."/>
            <person name="Miller P.J."/>
            <person name="Scott M.A."/>
            <person name="Spackman E."/>
            <person name="Goraichik I."/>
            <person name="Dimitrov K.M."/>
            <person name="Suarez D.L."/>
            <person name="Swayne D.E."/>
        </authorList>
    </citation>
    <scope>NUCLEOTIDE SEQUENCE [LARGE SCALE GENOMIC DNA]</scope>
    <source>
        <strain evidence="4">ATCC 9175</strain>
        <strain evidence="3">CNRZ 920</strain>
    </source>
</reference>
<feature type="domain" description="AMP-binding enzyme C-terminal" evidence="2">
    <location>
        <begin position="438"/>
        <end position="514"/>
    </location>
</feature>
<accession>A0A2H1IDE9</accession>
<reference evidence="5 6" key="1">
    <citation type="submission" date="2017-03" db="EMBL/GenBank/DDBJ databases">
        <authorList>
            <person name="Monnet C."/>
        </authorList>
    </citation>
    <scope>NUCLEOTIDE SEQUENCE [LARGE SCALE GENOMIC DNA]</scope>
    <source>
        <strain evidence="6">ATCC 9175</strain>
        <strain evidence="5">CNRZ 920</strain>
    </source>
</reference>
<dbReference type="GeneID" id="60907218"/>
<protein>
    <submittedName>
        <fullName evidence="3">Crotonobetaine/carnitine-CoA ligase</fullName>
        <ecNumber evidence="3">6.2.1.-</ecNumber>
    </submittedName>
</protein>
<evidence type="ECO:0000313" key="6">
    <source>
        <dbReference type="Proteomes" id="UP000234525"/>
    </source>
</evidence>
<dbReference type="PROSITE" id="PS00455">
    <property type="entry name" value="AMP_BINDING"/>
    <property type="match status" value="1"/>
</dbReference>
<evidence type="ECO:0000313" key="4">
    <source>
        <dbReference type="EMBL" id="SMX76619.1"/>
    </source>
</evidence>
<evidence type="ECO:0000259" key="1">
    <source>
        <dbReference type="Pfam" id="PF00501"/>
    </source>
</evidence>
<dbReference type="InterPro" id="IPR000873">
    <property type="entry name" value="AMP-dep_synth/lig_dom"/>
</dbReference>
<keyword evidence="3" id="KW-0436">Ligase</keyword>
<feature type="domain" description="AMP-dependent synthetase/ligase" evidence="1">
    <location>
        <begin position="22"/>
        <end position="373"/>
    </location>
</feature>
<name>A0A2H1IDE9_BREAU</name>
<sequence length="525" mass="56711">MTAISQSPYLSADTFSLLWDNTVAQHSARLFLRFRDDDGAISEWTYGEFSSIVDRVTGTLDEYGVDAGDSVHLCLKNCPAFVALWLAIAKIGAWMVPSDPAASSRDIASQVGRVTPALGICSSERAADYRAGAQSQVTMPIIELGESSADFSAGGALIGNTSASALELTHDPIDRLAVMFTSGTTSQPKGVVLTQGNYLNVATVMAEAAALEPHHRWFVTLPLFHANAQYYCFASAIRVGASVAMTASFSASRWVEQARELEVTHASLFAAPIRMILARTPGAMEPLKLEHVWYAQNLAPAHHQEFGQLTGVLPRQLYGMTETIAIVSYDRSQPPRPDRIGRPLPGRDVKLLDPVTRDEVTGEAPGMIAVAGTRGKDLFLEYLDDTVTTSRSFLTDDSGIEWLLTGDLAKSDEIGDLSFVGRVDDVVKVSGENVSLTEVEAVIAQAPGVLEAAVIAAPDPIRDFVPHAYVVARSGAKELDIDSLSTWAEQNLAPSARPREWHIIDELPRTSVGKIRRFKIGASES</sequence>
<dbReference type="Pfam" id="PF00501">
    <property type="entry name" value="AMP-binding"/>
    <property type="match status" value="1"/>
</dbReference>
<dbReference type="PANTHER" id="PTHR43767:SF1">
    <property type="entry name" value="NONRIBOSOMAL PEPTIDE SYNTHASE PES1 (EUROFUNG)-RELATED"/>
    <property type="match status" value="1"/>
</dbReference>
<dbReference type="RefSeq" id="WP_096168007.1">
    <property type="nucleotide sequence ID" value="NZ_BJME01000011.1"/>
</dbReference>
<dbReference type="SUPFAM" id="SSF56801">
    <property type="entry name" value="Acetyl-CoA synthetase-like"/>
    <property type="match status" value="1"/>
</dbReference>
<dbReference type="Proteomes" id="UP000234525">
    <property type="component" value="Unassembled WGS sequence"/>
</dbReference>
<dbReference type="InterPro" id="IPR045851">
    <property type="entry name" value="AMP-bd_C_sf"/>
</dbReference>
<dbReference type="GO" id="GO:0016878">
    <property type="term" value="F:acid-thiol ligase activity"/>
    <property type="evidence" value="ECO:0007669"/>
    <property type="project" value="UniProtKB-ARBA"/>
</dbReference>
<evidence type="ECO:0000313" key="3">
    <source>
        <dbReference type="EMBL" id="SMX73241.1"/>
    </source>
</evidence>
<dbReference type="AlphaFoldDB" id="A0A2H1IDE9"/>
<dbReference type="Pfam" id="PF13193">
    <property type="entry name" value="AMP-binding_C"/>
    <property type="match status" value="1"/>
</dbReference>
<dbReference type="EMBL" id="FXZG01000004">
    <property type="protein sequence ID" value="SMX73241.1"/>
    <property type="molecule type" value="Genomic_DNA"/>
</dbReference>
<dbReference type="Gene3D" id="3.30.300.30">
    <property type="match status" value="1"/>
</dbReference>
<proteinExistence type="predicted"/>
<evidence type="ECO:0000259" key="2">
    <source>
        <dbReference type="Pfam" id="PF13193"/>
    </source>
</evidence>
<evidence type="ECO:0000313" key="5">
    <source>
        <dbReference type="Proteomes" id="UP000234289"/>
    </source>
</evidence>
<dbReference type="Gene3D" id="3.40.50.12780">
    <property type="entry name" value="N-terminal domain of ligase-like"/>
    <property type="match status" value="1"/>
</dbReference>
<dbReference type="EC" id="6.2.1.-" evidence="3"/>
<dbReference type="Proteomes" id="UP000234289">
    <property type="component" value="Unassembled WGS sequence"/>
</dbReference>
<dbReference type="InterPro" id="IPR042099">
    <property type="entry name" value="ANL_N_sf"/>
</dbReference>
<dbReference type="InterPro" id="IPR050237">
    <property type="entry name" value="ATP-dep_AMP-bd_enzyme"/>
</dbReference>